<protein>
    <recommendedName>
        <fullName evidence="3">Glycosyltransferase RgtA/B/C/D-like domain-containing protein</fullName>
    </recommendedName>
</protein>
<name>A0A6J4TJR3_9ACTN</name>
<feature type="transmembrane region" description="Helical" evidence="1">
    <location>
        <begin position="135"/>
        <end position="151"/>
    </location>
</feature>
<proteinExistence type="predicted"/>
<keyword evidence="1" id="KW-0472">Membrane</keyword>
<feature type="transmembrane region" description="Helical" evidence="1">
    <location>
        <begin position="82"/>
        <end position="103"/>
    </location>
</feature>
<dbReference type="EMBL" id="CADCVQ010000153">
    <property type="protein sequence ID" value="CAA9525713.1"/>
    <property type="molecule type" value="Genomic_DNA"/>
</dbReference>
<evidence type="ECO:0008006" key="3">
    <source>
        <dbReference type="Google" id="ProtNLM"/>
    </source>
</evidence>
<feature type="transmembrane region" description="Helical" evidence="1">
    <location>
        <begin position="322"/>
        <end position="342"/>
    </location>
</feature>
<organism evidence="2">
    <name type="scientific">uncultured Solirubrobacteraceae bacterium</name>
    <dbReference type="NCBI Taxonomy" id="1162706"/>
    <lineage>
        <taxon>Bacteria</taxon>
        <taxon>Bacillati</taxon>
        <taxon>Actinomycetota</taxon>
        <taxon>Thermoleophilia</taxon>
        <taxon>Solirubrobacterales</taxon>
        <taxon>Solirubrobacteraceae</taxon>
        <taxon>environmental samples</taxon>
    </lineage>
</organism>
<feature type="transmembrane region" description="Helical" evidence="1">
    <location>
        <begin position="296"/>
        <end position="316"/>
    </location>
</feature>
<reference evidence="2" key="1">
    <citation type="submission" date="2020-02" db="EMBL/GenBank/DDBJ databases">
        <authorList>
            <person name="Meier V. D."/>
        </authorList>
    </citation>
    <scope>NUCLEOTIDE SEQUENCE</scope>
    <source>
        <strain evidence="2">AVDCRST_MAG67</strain>
    </source>
</reference>
<keyword evidence="1" id="KW-1133">Transmembrane helix</keyword>
<feature type="transmembrane region" description="Helical" evidence="1">
    <location>
        <begin position="109"/>
        <end position="128"/>
    </location>
</feature>
<evidence type="ECO:0000313" key="2">
    <source>
        <dbReference type="EMBL" id="CAA9525713.1"/>
    </source>
</evidence>
<evidence type="ECO:0000256" key="1">
    <source>
        <dbReference type="SAM" id="Phobius"/>
    </source>
</evidence>
<feature type="transmembrane region" description="Helical" evidence="1">
    <location>
        <begin position="354"/>
        <end position="372"/>
    </location>
</feature>
<dbReference type="AlphaFoldDB" id="A0A6J4TJR3"/>
<keyword evidence="1" id="KW-0812">Transmembrane</keyword>
<sequence length="499" mass="53773">MARIRLAAGVLGGAAVLRLLAGPGLVNYDTLYALVWGRQLAHGELPDLEVAIAPTPHPLANLAATLLSPLSSHETGGLHGELAAVAAVGLAYVSLALLGWLVFALGREWFNAAAGVLAALIVLTRVPVLDFGARAYVDIPFLVLVLGALLVETRRPRAGAPVLLPLAVAGLLRPEAWLFSGAYLLWLLWPGLRAAARRAGPRRAAAWRDAAPLVLLAASAPLLWALHDLLLTGNPLHSLTGTRDNAALLGRVTGIEHVPAAVPRRLGEILREPVLLAAAGGGLLALAWRRDRRVRLGAWAGALALGAFCVLAAAGLPIITRYLLLSATLLAIFAGAGVFGWLELPPGRERTWWARFAAVALVALLVFVPSQIGRIDRLGDALARQEAIQRSLGELVAEQRLQRPVAVPNRRPIPLLALWLELDPGELVDAQEDGLSQRGSYLVPADGQVARDYILDRRDRDRRIAPPPPRYRLRKTNREWRLYERSVAIAARRDHDTAR</sequence>
<gene>
    <name evidence="2" type="ORF">AVDCRST_MAG67-3574</name>
</gene>
<accession>A0A6J4TJR3</accession>